<evidence type="ECO:0000256" key="4">
    <source>
        <dbReference type="ARBA" id="ARBA00022692"/>
    </source>
</evidence>
<feature type="transmembrane region" description="Helical" evidence="7">
    <location>
        <begin position="255"/>
        <end position="275"/>
    </location>
</feature>
<gene>
    <name evidence="9" type="ORF">H4W80_010663</name>
</gene>
<accession>A0ABR9MIM8</accession>
<dbReference type="PANTHER" id="PTHR43386:SF1">
    <property type="entry name" value="D,D-DIPEPTIDE TRANSPORT SYSTEM PERMEASE PROTEIN DDPC-RELATED"/>
    <property type="match status" value="1"/>
</dbReference>
<feature type="transmembrane region" description="Helical" evidence="7">
    <location>
        <begin position="87"/>
        <end position="113"/>
    </location>
</feature>
<dbReference type="Pfam" id="PF00528">
    <property type="entry name" value="BPD_transp_1"/>
    <property type="match status" value="1"/>
</dbReference>
<feature type="transmembrane region" description="Helical" evidence="7">
    <location>
        <begin position="198"/>
        <end position="220"/>
    </location>
</feature>
<dbReference type="PROSITE" id="PS50928">
    <property type="entry name" value="ABC_TM1"/>
    <property type="match status" value="1"/>
</dbReference>
<name>A0ABR9MIM8_9ACTN</name>
<feature type="transmembrane region" description="Helical" evidence="7">
    <location>
        <begin position="147"/>
        <end position="167"/>
    </location>
</feature>
<evidence type="ECO:0000256" key="1">
    <source>
        <dbReference type="ARBA" id="ARBA00004651"/>
    </source>
</evidence>
<dbReference type="PANTHER" id="PTHR43386">
    <property type="entry name" value="OLIGOPEPTIDE TRANSPORT SYSTEM PERMEASE PROTEIN APPC"/>
    <property type="match status" value="1"/>
</dbReference>
<dbReference type="EMBL" id="JADBEK010000001">
    <property type="protein sequence ID" value="MBE1592405.1"/>
    <property type="molecule type" value="Genomic_DNA"/>
</dbReference>
<feature type="domain" description="ABC transmembrane type-1" evidence="8">
    <location>
        <begin position="89"/>
        <end position="275"/>
    </location>
</feature>
<dbReference type="InterPro" id="IPR035906">
    <property type="entry name" value="MetI-like_sf"/>
</dbReference>
<dbReference type="Gene3D" id="1.10.3720.10">
    <property type="entry name" value="MetI-like"/>
    <property type="match status" value="1"/>
</dbReference>
<comment type="subcellular location">
    <subcellularLocation>
        <location evidence="1 7">Cell membrane</location>
        <topology evidence="1 7">Multi-pass membrane protein</topology>
    </subcellularLocation>
</comment>
<evidence type="ECO:0000313" key="9">
    <source>
        <dbReference type="EMBL" id="MBE1592405.1"/>
    </source>
</evidence>
<keyword evidence="5 7" id="KW-1133">Transmembrane helix</keyword>
<dbReference type="Proteomes" id="UP000633509">
    <property type="component" value="Unassembled WGS sequence"/>
</dbReference>
<dbReference type="RefSeq" id="WP_192791939.1">
    <property type="nucleotide sequence ID" value="NZ_JADBEK010000001.1"/>
</dbReference>
<keyword evidence="10" id="KW-1185">Reference proteome</keyword>
<dbReference type="SUPFAM" id="SSF161098">
    <property type="entry name" value="MetI-like"/>
    <property type="match status" value="1"/>
</dbReference>
<keyword evidence="6 7" id="KW-0472">Membrane</keyword>
<keyword evidence="2 7" id="KW-0813">Transport</keyword>
<evidence type="ECO:0000256" key="3">
    <source>
        <dbReference type="ARBA" id="ARBA00022475"/>
    </source>
</evidence>
<protein>
    <submittedName>
        <fullName evidence="9">Peptide/nickel transport system permease protein</fullName>
    </submittedName>
</protein>
<evidence type="ECO:0000256" key="5">
    <source>
        <dbReference type="ARBA" id="ARBA00022989"/>
    </source>
</evidence>
<organism evidence="9 10">
    <name type="scientific">Nonomuraea angiospora</name>
    <dbReference type="NCBI Taxonomy" id="46172"/>
    <lineage>
        <taxon>Bacteria</taxon>
        <taxon>Bacillati</taxon>
        <taxon>Actinomycetota</taxon>
        <taxon>Actinomycetes</taxon>
        <taxon>Streptosporangiales</taxon>
        <taxon>Streptosporangiaceae</taxon>
        <taxon>Nonomuraea</taxon>
    </lineage>
</organism>
<dbReference type="InterPro" id="IPR000515">
    <property type="entry name" value="MetI-like"/>
</dbReference>
<dbReference type="Pfam" id="PF12911">
    <property type="entry name" value="OppC_N"/>
    <property type="match status" value="1"/>
</dbReference>
<feature type="transmembrane region" description="Helical" evidence="7">
    <location>
        <begin position="120"/>
        <end position="141"/>
    </location>
</feature>
<evidence type="ECO:0000256" key="2">
    <source>
        <dbReference type="ARBA" id="ARBA00022448"/>
    </source>
</evidence>
<sequence>MTAASSSERTPWQLARRRFLRHRLAVAGLTVLVLLLLGCFGADLIAPYERGAQNLALGPMPPSAAHWFGTDELGRDYLTELLYAGRISLAIGLSVAVLATIVGTALGAAAGFFGGWADEIIMRITDLFIVLPAIVVLAVVLQSAGRSPVVIVPVLAAIGWTTVARIVRGQVLSLREKEYIAAATVLGVTRPRIIVRHILPNLTGVIAVSTSLGAASAVIVESTLSFLGYGVQPPESSWGNLLSQASGLIGTGKVYLLYFPGLFILLTALAINFLGDGLRDAFDPKGARP</sequence>
<keyword evidence="3" id="KW-1003">Cell membrane</keyword>
<comment type="caution">
    <text evidence="9">The sequence shown here is derived from an EMBL/GenBank/DDBJ whole genome shotgun (WGS) entry which is preliminary data.</text>
</comment>
<evidence type="ECO:0000313" key="10">
    <source>
        <dbReference type="Proteomes" id="UP000633509"/>
    </source>
</evidence>
<comment type="similarity">
    <text evidence="7">Belongs to the binding-protein-dependent transport system permease family.</text>
</comment>
<keyword evidence="4 7" id="KW-0812">Transmembrane</keyword>
<evidence type="ECO:0000259" key="8">
    <source>
        <dbReference type="PROSITE" id="PS50928"/>
    </source>
</evidence>
<dbReference type="InterPro" id="IPR050366">
    <property type="entry name" value="BP-dependent_transpt_permease"/>
</dbReference>
<reference evidence="9 10" key="1">
    <citation type="submission" date="2020-10" db="EMBL/GenBank/DDBJ databases">
        <title>Sequencing the genomes of 1000 actinobacteria strains.</title>
        <authorList>
            <person name="Klenk H.-P."/>
        </authorList>
    </citation>
    <scope>NUCLEOTIDE SEQUENCE [LARGE SCALE GENOMIC DNA]</scope>
    <source>
        <strain evidence="9 10">DSM 43173</strain>
    </source>
</reference>
<proteinExistence type="inferred from homology"/>
<evidence type="ECO:0000256" key="6">
    <source>
        <dbReference type="ARBA" id="ARBA00023136"/>
    </source>
</evidence>
<dbReference type="InterPro" id="IPR025966">
    <property type="entry name" value="OppC_N"/>
</dbReference>
<evidence type="ECO:0000256" key="7">
    <source>
        <dbReference type="RuleBase" id="RU363032"/>
    </source>
</evidence>
<dbReference type="CDD" id="cd06261">
    <property type="entry name" value="TM_PBP2"/>
    <property type="match status" value="1"/>
</dbReference>